<dbReference type="SMART" id="SM00357">
    <property type="entry name" value="CSP"/>
    <property type="match status" value="1"/>
</dbReference>
<dbReference type="GO" id="GO:0005829">
    <property type="term" value="C:cytosol"/>
    <property type="evidence" value="ECO:0007669"/>
    <property type="project" value="UniProtKB-ARBA"/>
</dbReference>
<evidence type="ECO:0000256" key="2">
    <source>
        <dbReference type="ARBA" id="ARBA00022490"/>
    </source>
</evidence>
<sequence length="70" mass="8007">MNQGRVLNWNPDRFFGFIRNDNEREADVFCHGSALPRGVDELKPGDRVSFDTEISKRTGKMQATNVRVLP</sequence>
<dbReference type="InterPro" id="IPR002059">
    <property type="entry name" value="CSP_DNA-bd"/>
</dbReference>
<evidence type="ECO:0000259" key="3">
    <source>
        <dbReference type="PROSITE" id="PS51857"/>
    </source>
</evidence>
<keyword evidence="2" id="KW-0963">Cytoplasm</keyword>
<dbReference type="InterPro" id="IPR012156">
    <property type="entry name" value="Cold_shock_CspA"/>
</dbReference>
<dbReference type="InterPro" id="IPR011129">
    <property type="entry name" value="CSD"/>
</dbReference>
<evidence type="ECO:0000313" key="4">
    <source>
        <dbReference type="EMBL" id="KRR09974.1"/>
    </source>
</evidence>
<dbReference type="PROSITE" id="PS51857">
    <property type="entry name" value="CSD_2"/>
    <property type="match status" value="1"/>
</dbReference>
<accession>A0A0R3LZ42</accession>
<comment type="subcellular location">
    <subcellularLocation>
        <location evidence="1">Cytoplasm</location>
    </subcellularLocation>
</comment>
<dbReference type="EMBL" id="LLXZ01000064">
    <property type="protein sequence ID" value="KRR09974.1"/>
    <property type="molecule type" value="Genomic_DNA"/>
</dbReference>
<dbReference type="AlphaFoldDB" id="A0A0R3LZ42"/>
<dbReference type="Pfam" id="PF00313">
    <property type="entry name" value="CSD"/>
    <property type="match status" value="1"/>
</dbReference>
<dbReference type="Proteomes" id="UP000050863">
    <property type="component" value="Unassembled WGS sequence"/>
</dbReference>
<dbReference type="SUPFAM" id="SSF50249">
    <property type="entry name" value="Nucleic acid-binding proteins"/>
    <property type="match status" value="1"/>
</dbReference>
<feature type="domain" description="CSD" evidence="3">
    <location>
        <begin position="1"/>
        <end position="68"/>
    </location>
</feature>
<keyword evidence="5" id="KW-1185">Reference proteome</keyword>
<organism evidence="4 5">
    <name type="scientific">Bradyrhizobium jicamae</name>
    <dbReference type="NCBI Taxonomy" id="280332"/>
    <lineage>
        <taxon>Bacteria</taxon>
        <taxon>Pseudomonadati</taxon>
        <taxon>Pseudomonadota</taxon>
        <taxon>Alphaproteobacteria</taxon>
        <taxon>Hyphomicrobiales</taxon>
        <taxon>Nitrobacteraceae</taxon>
        <taxon>Bradyrhizobium</taxon>
    </lineage>
</organism>
<dbReference type="GO" id="GO:0003676">
    <property type="term" value="F:nucleic acid binding"/>
    <property type="evidence" value="ECO:0007669"/>
    <property type="project" value="InterPro"/>
</dbReference>
<dbReference type="STRING" id="280332.CQ12_06060"/>
<dbReference type="Gene3D" id="2.40.50.140">
    <property type="entry name" value="Nucleic acid-binding proteins"/>
    <property type="match status" value="1"/>
</dbReference>
<reference evidence="4 5" key="1">
    <citation type="submission" date="2014-03" db="EMBL/GenBank/DDBJ databases">
        <title>Bradyrhizobium valentinum sp. nov., isolated from effective nodules of Lupinus mariae-josephae, a lupine endemic of basic-lime soils in Eastern Spain.</title>
        <authorList>
            <person name="Duran D."/>
            <person name="Rey L."/>
            <person name="Navarro A."/>
            <person name="Busquets A."/>
            <person name="Imperial J."/>
            <person name="Ruiz-Argueso T."/>
        </authorList>
    </citation>
    <scope>NUCLEOTIDE SEQUENCE [LARGE SCALE GENOMIC DNA]</scope>
    <source>
        <strain evidence="4 5">PAC68</strain>
    </source>
</reference>
<proteinExistence type="predicted"/>
<comment type="caution">
    <text evidence="4">The sequence shown here is derived from an EMBL/GenBank/DDBJ whole genome shotgun (WGS) entry which is preliminary data.</text>
</comment>
<dbReference type="OrthoDB" id="8253501at2"/>
<evidence type="ECO:0000256" key="1">
    <source>
        <dbReference type="ARBA" id="ARBA00004496"/>
    </source>
</evidence>
<name>A0A0R3LZ42_9BRAD</name>
<protein>
    <recommendedName>
        <fullName evidence="3">CSD domain-containing protein</fullName>
    </recommendedName>
</protein>
<dbReference type="InterPro" id="IPR012340">
    <property type="entry name" value="NA-bd_OB-fold"/>
</dbReference>
<dbReference type="PIRSF" id="PIRSF002599">
    <property type="entry name" value="Cold_shock_A"/>
    <property type="match status" value="1"/>
</dbReference>
<gene>
    <name evidence="4" type="ORF">CQ12_06060</name>
</gene>
<evidence type="ECO:0000313" key="5">
    <source>
        <dbReference type="Proteomes" id="UP000050863"/>
    </source>
</evidence>
<dbReference type="RefSeq" id="WP_057835269.1">
    <property type="nucleotide sequence ID" value="NZ_LLXZ01000064.1"/>
</dbReference>